<dbReference type="EMBL" id="GEDG01012660">
    <property type="protein sequence ID" value="JAP26025.1"/>
    <property type="molecule type" value="Transcribed_RNA"/>
</dbReference>
<name>A0A0V0I1J8_SOLCH</name>
<accession>A0A0V0I1J8</accession>
<evidence type="ECO:0000313" key="1">
    <source>
        <dbReference type="EMBL" id="JAP26025.1"/>
    </source>
</evidence>
<dbReference type="AlphaFoldDB" id="A0A0V0I1J8"/>
<proteinExistence type="predicted"/>
<reference evidence="1" key="1">
    <citation type="submission" date="2015-12" db="EMBL/GenBank/DDBJ databases">
        <title>Gene expression during late stages of embryo sac development: a critical building block for successful pollen-pistil interactions.</title>
        <authorList>
            <person name="Liu Y."/>
            <person name="Joly V."/>
            <person name="Sabar M."/>
            <person name="Matton D.P."/>
        </authorList>
    </citation>
    <scope>NUCLEOTIDE SEQUENCE</scope>
</reference>
<organism evidence="1">
    <name type="scientific">Solanum chacoense</name>
    <name type="common">Chaco potato</name>
    <dbReference type="NCBI Taxonomy" id="4108"/>
    <lineage>
        <taxon>Eukaryota</taxon>
        <taxon>Viridiplantae</taxon>
        <taxon>Streptophyta</taxon>
        <taxon>Embryophyta</taxon>
        <taxon>Tracheophyta</taxon>
        <taxon>Spermatophyta</taxon>
        <taxon>Magnoliopsida</taxon>
        <taxon>eudicotyledons</taxon>
        <taxon>Gunneridae</taxon>
        <taxon>Pentapetalae</taxon>
        <taxon>asterids</taxon>
        <taxon>lamiids</taxon>
        <taxon>Solanales</taxon>
        <taxon>Solanaceae</taxon>
        <taxon>Solanoideae</taxon>
        <taxon>Solaneae</taxon>
        <taxon>Solanum</taxon>
    </lineage>
</organism>
<protein>
    <submittedName>
        <fullName evidence="1">Putative ovule protein</fullName>
    </submittedName>
</protein>
<sequence length="61" mass="7303">METSGLRRFLFEQTENLMRKLDQQLHTQRYPTSGVWRGSICSLTPYLMKVKRLFSIDPRLK</sequence>